<dbReference type="Gene3D" id="2.60.210.10">
    <property type="entry name" value="Apoptosis, Tumor Necrosis Factor Receptor Associated Protein 2, Chain A"/>
    <property type="match status" value="1"/>
</dbReference>
<feature type="domain" description="TRAF1-6 MATH" evidence="1">
    <location>
        <begin position="104"/>
        <end position="212"/>
    </location>
</feature>
<dbReference type="InterPro" id="IPR008974">
    <property type="entry name" value="TRAF-like"/>
</dbReference>
<evidence type="ECO:0000259" key="1">
    <source>
        <dbReference type="Pfam" id="PF21355"/>
    </source>
</evidence>
<keyword evidence="2" id="KW-0675">Receptor</keyword>
<proteinExistence type="evidence at transcript level"/>
<evidence type="ECO:0000313" key="2">
    <source>
        <dbReference type="EMBL" id="JAB76830.1"/>
    </source>
</evidence>
<sequence>MLKISEDLSNLHTSVKQCRDSEQSIRIGTQGLAAPNVVTATVEDTVKTHVTEELRAQSDKIMMAIEKVSDCVLGFCGPKEFHWYFNGWEALKKKSSEKMALEYSPFLYVRGYRVCCVISLKKTNEQVNLGIHLIIVPGANDSMLEWPFSMTYTLGVIHPKDKTKRKHFKIDASQNPDFFRKPKGGGNEGRGTHALSTAKELERDEFVKDDSLHCFLQVEP</sequence>
<protein>
    <submittedName>
        <fullName evidence="2">Putative tumor necrosis factor receptor</fullName>
    </submittedName>
</protein>
<dbReference type="InterPro" id="IPR049342">
    <property type="entry name" value="TRAF1-6_MATH_dom"/>
</dbReference>
<accession>V5H1F6</accession>
<name>V5H1F6_IXORI</name>
<dbReference type="Pfam" id="PF21355">
    <property type="entry name" value="TRAF-mep_MATH"/>
    <property type="match status" value="1"/>
</dbReference>
<dbReference type="EMBL" id="GANP01007638">
    <property type="protein sequence ID" value="JAB76830.1"/>
    <property type="molecule type" value="mRNA"/>
</dbReference>
<reference evidence="2" key="1">
    <citation type="journal article" date="2015" name="Sci. Rep.">
        <title>Tissue- and time-dependent transcription in Ixodes ricinus salivary glands and midguts when blood feeding on the vertebrate host.</title>
        <authorList>
            <person name="Kotsyfakis M."/>
            <person name="Schwarz A."/>
            <person name="Erhart J."/>
            <person name="Ribeiro J.M."/>
        </authorList>
    </citation>
    <scope>NUCLEOTIDE SEQUENCE</scope>
    <source>
        <tissue evidence="2">Salivary gland and midgut</tissue>
    </source>
</reference>
<dbReference type="SUPFAM" id="SSF49599">
    <property type="entry name" value="TRAF domain-like"/>
    <property type="match status" value="1"/>
</dbReference>
<organism evidence="2">
    <name type="scientific">Ixodes ricinus</name>
    <name type="common">Common tick</name>
    <name type="synonym">Acarus ricinus</name>
    <dbReference type="NCBI Taxonomy" id="34613"/>
    <lineage>
        <taxon>Eukaryota</taxon>
        <taxon>Metazoa</taxon>
        <taxon>Ecdysozoa</taxon>
        <taxon>Arthropoda</taxon>
        <taxon>Chelicerata</taxon>
        <taxon>Arachnida</taxon>
        <taxon>Acari</taxon>
        <taxon>Parasitiformes</taxon>
        <taxon>Ixodida</taxon>
        <taxon>Ixodoidea</taxon>
        <taxon>Ixodidae</taxon>
        <taxon>Ixodinae</taxon>
        <taxon>Ixodes</taxon>
    </lineage>
</organism>
<dbReference type="AlphaFoldDB" id="V5H1F6"/>